<dbReference type="STRING" id="938405.SAMN02927895_05058"/>
<dbReference type="EMBL" id="FMZX01000004">
    <property type="protein sequence ID" value="SDD03625.1"/>
    <property type="molecule type" value="Genomic_DNA"/>
</dbReference>
<sequence length="276" mass="29005">MNGVQREHGRAGRGEQCEVAVDHGCRRPDHSEMDRSIRLGMLTPSSNTVLEPMTAAMLADMPGVTAHFARIRVLAIDLGADSRAQFDLGPMLEAAGLLADAKVHAICWNGTSGAWLGLEQDRAMCAAITEATGIPAVTATMALMEALDLLGVRRIGLVTPYLGAVQQAILARWAAAGLDCVAERHLEDPGNFSFAEHPESLVAQLVREVAAAGPEAIAIHCTNFRGAGAVPALESETGIPVLDSIAVALWGGLRAAGAETAALIYWGRLFGLPKAE</sequence>
<reference evidence="1 2" key="1">
    <citation type="submission" date="2016-10" db="EMBL/GenBank/DDBJ databases">
        <authorList>
            <person name="de Groot N.N."/>
        </authorList>
    </citation>
    <scope>NUCLEOTIDE SEQUENCE [LARGE SCALE GENOMIC DNA]</scope>
    <source>
        <strain evidence="1 2">CPCC 100156</strain>
    </source>
</reference>
<organism evidence="1 2">
    <name type="scientific">Belnapia rosea</name>
    <dbReference type="NCBI Taxonomy" id="938405"/>
    <lineage>
        <taxon>Bacteria</taxon>
        <taxon>Pseudomonadati</taxon>
        <taxon>Pseudomonadota</taxon>
        <taxon>Alphaproteobacteria</taxon>
        <taxon>Acetobacterales</taxon>
        <taxon>Roseomonadaceae</taxon>
        <taxon>Belnapia</taxon>
    </lineage>
</organism>
<gene>
    <name evidence="1" type="ORF">SAMN04487779_10043</name>
</gene>
<dbReference type="GO" id="GO:0016853">
    <property type="term" value="F:isomerase activity"/>
    <property type="evidence" value="ECO:0007669"/>
    <property type="project" value="UniProtKB-KW"/>
</dbReference>
<keyword evidence="2" id="KW-1185">Reference proteome</keyword>
<dbReference type="Pfam" id="PF17645">
    <property type="entry name" value="Amdase"/>
    <property type="match status" value="1"/>
</dbReference>
<dbReference type="PIRSF" id="PIRSF015736">
    <property type="entry name" value="MI"/>
    <property type="match status" value="1"/>
</dbReference>
<dbReference type="PANTHER" id="PTHR40267">
    <property type="entry name" value="BLR3294 PROTEIN"/>
    <property type="match status" value="1"/>
</dbReference>
<dbReference type="InterPro" id="IPR026286">
    <property type="entry name" value="MaiA/AMDase"/>
</dbReference>
<name>A0A1G6RI11_9PROT</name>
<accession>A0A1G6RI11</accession>
<protein>
    <submittedName>
        <fullName evidence="1">Maleate isomerase</fullName>
    </submittedName>
</protein>
<proteinExistence type="predicted"/>
<evidence type="ECO:0000313" key="1">
    <source>
        <dbReference type="EMBL" id="SDD03625.1"/>
    </source>
</evidence>
<dbReference type="AlphaFoldDB" id="A0A1G6RI11"/>
<dbReference type="InterPro" id="IPR053714">
    <property type="entry name" value="Iso_Racemase_Enz_sf"/>
</dbReference>
<dbReference type="Proteomes" id="UP000198925">
    <property type="component" value="Unassembled WGS sequence"/>
</dbReference>
<dbReference type="Gene3D" id="3.40.50.12500">
    <property type="match status" value="1"/>
</dbReference>
<dbReference type="PANTHER" id="PTHR40267:SF1">
    <property type="entry name" value="BLR3294 PROTEIN"/>
    <property type="match status" value="1"/>
</dbReference>
<keyword evidence="1" id="KW-0413">Isomerase</keyword>
<evidence type="ECO:0000313" key="2">
    <source>
        <dbReference type="Proteomes" id="UP000198925"/>
    </source>
</evidence>